<name>A0A6A5W6V6_9PLEO</name>
<dbReference type="Gene3D" id="3.40.640.10">
    <property type="entry name" value="Type I PLP-dependent aspartate aminotransferase-like (Major domain)"/>
    <property type="match status" value="1"/>
</dbReference>
<dbReference type="InterPro" id="IPR027417">
    <property type="entry name" value="P-loop_NTPase"/>
</dbReference>
<comment type="subcellular location">
    <subcellularLocation>
        <location evidence="1">Mitochondrion</location>
    </subcellularLocation>
</comment>
<keyword evidence="6" id="KW-1185">Reference proteome</keyword>
<reference evidence="5" key="1">
    <citation type="journal article" date="2020" name="Stud. Mycol.">
        <title>101 Dothideomycetes genomes: a test case for predicting lifestyles and emergence of pathogens.</title>
        <authorList>
            <person name="Haridas S."/>
            <person name="Albert R."/>
            <person name="Binder M."/>
            <person name="Bloem J."/>
            <person name="Labutti K."/>
            <person name="Salamov A."/>
            <person name="Andreopoulos B."/>
            <person name="Baker S."/>
            <person name="Barry K."/>
            <person name="Bills G."/>
            <person name="Bluhm B."/>
            <person name="Cannon C."/>
            <person name="Castanera R."/>
            <person name="Culley D."/>
            <person name="Daum C."/>
            <person name="Ezra D."/>
            <person name="Gonzalez J."/>
            <person name="Henrissat B."/>
            <person name="Kuo A."/>
            <person name="Liang C."/>
            <person name="Lipzen A."/>
            <person name="Lutzoni F."/>
            <person name="Magnuson J."/>
            <person name="Mondo S."/>
            <person name="Nolan M."/>
            <person name="Ohm R."/>
            <person name="Pangilinan J."/>
            <person name="Park H.-J."/>
            <person name="Ramirez L."/>
            <person name="Alfaro M."/>
            <person name="Sun H."/>
            <person name="Tritt A."/>
            <person name="Yoshinaga Y."/>
            <person name="Zwiers L.-H."/>
            <person name="Turgeon B."/>
            <person name="Goodwin S."/>
            <person name="Spatafora J."/>
            <person name="Crous P."/>
            <person name="Grigoriev I."/>
        </authorList>
    </citation>
    <scope>NUCLEOTIDE SEQUENCE</scope>
    <source>
        <strain evidence="5">CBS 123094</strain>
    </source>
</reference>
<dbReference type="Pfam" id="PF13500">
    <property type="entry name" value="AAA_26"/>
    <property type="match status" value="1"/>
</dbReference>
<keyword evidence="2 5" id="KW-0032">Aminotransferase</keyword>
<evidence type="ECO:0000256" key="4">
    <source>
        <dbReference type="ARBA" id="ARBA00022898"/>
    </source>
</evidence>
<evidence type="ECO:0000256" key="3">
    <source>
        <dbReference type="ARBA" id="ARBA00022679"/>
    </source>
</evidence>
<keyword evidence="4" id="KW-0663">Pyridoxal phosphate</keyword>
<dbReference type="EMBL" id="ML977708">
    <property type="protein sequence ID" value="KAF1993376.1"/>
    <property type="molecule type" value="Genomic_DNA"/>
</dbReference>
<dbReference type="InterPro" id="IPR004472">
    <property type="entry name" value="DTB_synth_BioD"/>
</dbReference>
<sequence>MAYPGGLWTKLLALQVYGANTGVGKTVASTILLKHFMQKGIHKPQWKDNVDSEWRVNYIKPVSTGKLDDADERYVGKYARCRTSTLVQYDDPLSPHVAAVNAKRIVYNDVILSQLTRKLSEQPRSLAQNTWGVTLVETAGGVMSPGPSGTPQADIFRPLRLPVILVGDHRLGGIASTISAFESLTIRGYDVDAVIIFEANKNLGNFAYLEQQFARFEIKTFELPWIPDLENCTPEEEGKLMKAYYEGVSKDLKVGRIAQHLLSKRQGRVANIKTLADRTKKAIWHPFTQHQTSTEDVLVFDSAYKDFFQVKHTPATKGFGKSEVQTPILGPMFDGSASWWTQGLGHGNPMLSLNAAYAAGRYGHVMFAGATHKPALELAERLMKQLENPRMKKVFYTDDGSTAVEVGLKMALRAACKRYGWEGSTEPVGVIGLKGSYHGDTIGAMDASEPSVYNKNVDWYRGRGYWFDYPQVKLRKGTWIVEPPADMADQAKQEFENLNDVFNFKARGKASHYEEYITKTLDTLVKEQGRKFGALIMEPVILGAGGMIFVDPLFQQTLVKVIRNYDFGPTPKTADEHAWTGLPVVFDEVFTGLYRLGRASAASFLQIFPDISIHAKLLTGGILPLSATLASQSIFEAFLGDSKAEALLHGHSYTAHPIGCHVAITSLKMMRANSQKPHWKHYQDRWTPRNGDAQPIQVVERDERENSAATDPLAPPPVWSMWTKKTVDYLSHLPQVDHVVALGSVLAIALRDAEGSGYTSNAAAGLRDKLLATGNMGFGIHSRVLGNVIYLMAGINSRPATLEAVERALKKNL</sequence>
<dbReference type="SUPFAM" id="SSF52540">
    <property type="entry name" value="P-loop containing nucleoside triphosphate hydrolases"/>
    <property type="match status" value="1"/>
</dbReference>
<dbReference type="PANTHER" id="PTHR42684:SF3">
    <property type="entry name" value="ADENOSYLMETHIONINE-8-AMINO-7-OXONONANOATE AMINOTRANSFERASE"/>
    <property type="match status" value="1"/>
</dbReference>
<dbReference type="GO" id="GO:0009102">
    <property type="term" value="P:biotin biosynthetic process"/>
    <property type="evidence" value="ECO:0007669"/>
    <property type="project" value="UniProtKB-UniPathway"/>
</dbReference>
<evidence type="ECO:0000313" key="5">
    <source>
        <dbReference type="EMBL" id="KAF1993376.1"/>
    </source>
</evidence>
<dbReference type="InterPro" id="IPR015422">
    <property type="entry name" value="PyrdxlP-dep_Trfase_small"/>
</dbReference>
<evidence type="ECO:0000313" key="6">
    <source>
        <dbReference type="Proteomes" id="UP000799779"/>
    </source>
</evidence>
<dbReference type="Pfam" id="PF00202">
    <property type="entry name" value="Aminotran_3"/>
    <property type="match status" value="1"/>
</dbReference>
<protein>
    <submittedName>
        <fullName evidence="5">Bifunctional dethiobiotin synthetase/adenosylmethionine-8-amino-7-oxononanoate aminotransferase</fullName>
    </submittedName>
</protein>
<dbReference type="InterPro" id="IPR015421">
    <property type="entry name" value="PyrdxlP-dep_Trfase_major"/>
</dbReference>
<dbReference type="Gene3D" id="3.90.1150.10">
    <property type="entry name" value="Aspartate Aminotransferase, domain 1"/>
    <property type="match status" value="1"/>
</dbReference>
<accession>A0A6A5W6V6</accession>
<dbReference type="GO" id="GO:0000287">
    <property type="term" value="F:magnesium ion binding"/>
    <property type="evidence" value="ECO:0007669"/>
    <property type="project" value="InterPro"/>
</dbReference>
<dbReference type="GO" id="GO:0004015">
    <property type="term" value="F:adenosylmethionine-8-amino-7-oxononanoate transaminase activity"/>
    <property type="evidence" value="ECO:0007669"/>
    <property type="project" value="TreeGrafter"/>
</dbReference>
<dbReference type="GO" id="GO:0004141">
    <property type="term" value="F:dethiobiotin synthase activity"/>
    <property type="evidence" value="ECO:0007669"/>
    <property type="project" value="InterPro"/>
</dbReference>
<evidence type="ECO:0000256" key="1">
    <source>
        <dbReference type="ARBA" id="ARBA00004173"/>
    </source>
</evidence>
<dbReference type="GO" id="GO:0005524">
    <property type="term" value="F:ATP binding"/>
    <property type="evidence" value="ECO:0007669"/>
    <property type="project" value="InterPro"/>
</dbReference>
<dbReference type="GO" id="GO:0005739">
    <property type="term" value="C:mitochondrion"/>
    <property type="evidence" value="ECO:0007669"/>
    <property type="project" value="UniProtKB-SubCell"/>
</dbReference>
<dbReference type="HAMAP" id="MF_00336">
    <property type="entry name" value="BioD"/>
    <property type="match status" value="1"/>
</dbReference>
<dbReference type="InterPro" id="IPR015424">
    <property type="entry name" value="PyrdxlP-dep_Trfase"/>
</dbReference>
<dbReference type="SUPFAM" id="SSF53383">
    <property type="entry name" value="PLP-dependent transferases"/>
    <property type="match status" value="1"/>
</dbReference>
<dbReference type="InterPro" id="IPR049704">
    <property type="entry name" value="Aminotrans_3_PPA_site"/>
</dbReference>
<organism evidence="5 6">
    <name type="scientific">Amniculicola lignicola CBS 123094</name>
    <dbReference type="NCBI Taxonomy" id="1392246"/>
    <lineage>
        <taxon>Eukaryota</taxon>
        <taxon>Fungi</taxon>
        <taxon>Dikarya</taxon>
        <taxon>Ascomycota</taxon>
        <taxon>Pezizomycotina</taxon>
        <taxon>Dothideomycetes</taxon>
        <taxon>Pleosporomycetidae</taxon>
        <taxon>Pleosporales</taxon>
        <taxon>Amniculicolaceae</taxon>
        <taxon>Amniculicola</taxon>
    </lineage>
</organism>
<dbReference type="GO" id="GO:0030170">
    <property type="term" value="F:pyridoxal phosphate binding"/>
    <property type="evidence" value="ECO:0007669"/>
    <property type="project" value="InterPro"/>
</dbReference>
<dbReference type="PANTHER" id="PTHR42684">
    <property type="entry name" value="ADENOSYLMETHIONINE-8-AMINO-7-OXONONANOATE AMINOTRANSFERASE"/>
    <property type="match status" value="1"/>
</dbReference>
<proteinExistence type="inferred from homology"/>
<dbReference type="InterPro" id="IPR005814">
    <property type="entry name" value="Aminotrans_3"/>
</dbReference>
<dbReference type="Gene3D" id="3.40.50.300">
    <property type="entry name" value="P-loop containing nucleotide triphosphate hydrolases"/>
    <property type="match status" value="1"/>
</dbReference>
<dbReference type="PROSITE" id="PS00600">
    <property type="entry name" value="AA_TRANSFER_CLASS_3"/>
    <property type="match status" value="1"/>
</dbReference>
<dbReference type="UniPathway" id="UPA00078"/>
<keyword evidence="3 5" id="KW-0808">Transferase</keyword>
<dbReference type="Proteomes" id="UP000799779">
    <property type="component" value="Unassembled WGS sequence"/>
</dbReference>
<evidence type="ECO:0000256" key="2">
    <source>
        <dbReference type="ARBA" id="ARBA00022576"/>
    </source>
</evidence>
<gene>
    <name evidence="5" type="ORF">P154DRAFT_503525</name>
</gene>
<dbReference type="CDD" id="cd03109">
    <property type="entry name" value="DTBS"/>
    <property type="match status" value="1"/>
</dbReference>
<dbReference type="OrthoDB" id="425114at2759"/>
<dbReference type="AlphaFoldDB" id="A0A6A5W6V6"/>